<organism evidence="1 2">
    <name type="scientific">Cryobacterium frigoriphilum</name>
    <dbReference type="NCBI Taxonomy" id="1259150"/>
    <lineage>
        <taxon>Bacteria</taxon>
        <taxon>Bacillati</taxon>
        <taxon>Actinomycetota</taxon>
        <taxon>Actinomycetes</taxon>
        <taxon>Micrococcales</taxon>
        <taxon>Microbacteriaceae</taxon>
        <taxon>Cryobacterium</taxon>
    </lineage>
</organism>
<evidence type="ECO:0000313" key="1">
    <source>
        <dbReference type="EMBL" id="TFD45959.1"/>
    </source>
</evidence>
<dbReference type="EMBL" id="SOHE01000078">
    <property type="protein sequence ID" value="TFD45959.1"/>
    <property type="molecule type" value="Genomic_DNA"/>
</dbReference>
<dbReference type="OrthoDB" id="5108838at2"/>
<reference evidence="1 2" key="1">
    <citation type="submission" date="2019-03" db="EMBL/GenBank/DDBJ databases">
        <title>Genomics of glacier-inhabiting Cryobacterium strains.</title>
        <authorList>
            <person name="Liu Q."/>
            <person name="Xin Y.-H."/>
        </authorList>
    </citation>
    <scope>NUCLEOTIDE SEQUENCE [LARGE SCALE GENOMIC DNA]</scope>
    <source>
        <strain evidence="1 2">Hh14</strain>
    </source>
</reference>
<protein>
    <submittedName>
        <fullName evidence="1">Uncharacterized protein</fullName>
    </submittedName>
</protein>
<name>A0A4R8ZUH7_9MICO</name>
<keyword evidence="2" id="KW-1185">Reference proteome</keyword>
<sequence length="171" mass="18958">MTTAPRILSIRDTTEWRAETLPTIDVTLRTCIHNSDWLQGAPTAFDTEHNETARLYATNSGISPTILGPFSPDLPAHSIPHGYTVLELFEKRAVITNGKLVRIWRQRFDAEQGMRDGGGIHAITEGTIFGHLSVRLDNSIGHAVRQAEVLSARMNGAPVIVARLLSRVDWH</sequence>
<proteinExistence type="predicted"/>
<dbReference type="RefSeq" id="WP_134520876.1">
    <property type="nucleotide sequence ID" value="NZ_SOHE01000078.1"/>
</dbReference>
<gene>
    <name evidence="1" type="ORF">E3T55_17765</name>
</gene>
<accession>A0A4R8ZUH7</accession>
<comment type="caution">
    <text evidence="1">The sequence shown here is derived from an EMBL/GenBank/DDBJ whole genome shotgun (WGS) entry which is preliminary data.</text>
</comment>
<dbReference type="Proteomes" id="UP000297447">
    <property type="component" value="Unassembled WGS sequence"/>
</dbReference>
<evidence type="ECO:0000313" key="2">
    <source>
        <dbReference type="Proteomes" id="UP000297447"/>
    </source>
</evidence>
<dbReference type="AlphaFoldDB" id="A0A4R8ZUH7"/>